<evidence type="ECO:0000313" key="4">
    <source>
        <dbReference type="Proteomes" id="UP001187192"/>
    </source>
</evidence>
<feature type="compositionally biased region" description="Low complexity" evidence="1">
    <location>
        <begin position="19"/>
        <end position="35"/>
    </location>
</feature>
<dbReference type="AlphaFoldDB" id="A0AA87ZIL1"/>
<gene>
    <name evidence="2" type="ORF">TIFTF001_040983</name>
    <name evidence="3" type="ORF">TIFTF001_040992</name>
</gene>
<proteinExistence type="predicted"/>
<dbReference type="EMBL" id="BTGU01001654">
    <property type="protein sequence ID" value="GMN27177.1"/>
    <property type="molecule type" value="Genomic_DNA"/>
</dbReference>
<dbReference type="Proteomes" id="UP001187192">
    <property type="component" value="Unassembled WGS sequence"/>
</dbReference>
<comment type="caution">
    <text evidence="2">The sequence shown here is derived from an EMBL/GenBank/DDBJ whole genome shotgun (WGS) entry which is preliminary data.</text>
</comment>
<feature type="compositionally biased region" description="Polar residues" evidence="1">
    <location>
        <begin position="77"/>
        <end position="87"/>
    </location>
</feature>
<keyword evidence="4" id="KW-1185">Reference proteome</keyword>
<organism evidence="2 4">
    <name type="scientific">Ficus carica</name>
    <name type="common">Common fig</name>
    <dbReference type="NCBI Taxonomy" id="3494"/>
    <lineage>
        <taxon>Eukaryota</taxon>
        <taxon>Viridiplantae</taxon>
        <taxon>Streptophyta</taxon>
        <taxon>Embryophyta</taxon>
        <taxon>Tracheophyta</taxon>
        <taxon>Spermatophyta</taxon>
        <taxon>Magnoliopsida</taxon>
        <taxon>eudicotyledons</taxon>
        <taxon>Gunneridae</taxon>
        <taxon>Pentapetalae</taxon>
        <taxon>rosids</taxon>
        <taxon>fabids</taxon>
        <taxon>Rosales</taxon>
        <taxon>Moraceae</taxon>
        <taxon>Ficeae</taxon>
        <taxon>Ficus</taxon>
    </lineage>
</organism>
<feature type="region of interest" description="Disordered" evidence="1">
    <location>
        <begin position="1"/>
        <end position="87"/>
    </location>
</feature>
<evidence type="ECO:0000313" key="3">
    <source>
        <dbReference type="EMBL" id="GMN27177.1"/>
    </source>
</evidence>
<sequence length="87" mass="8621">MSDLSDFENDALSGSADITGSWSSTSSTSSSSTGGAAAPRHQTPDHLSDLGGIAQAQPAPVVDLTTDVGDVPERAASQASTSGREGS</sequence>
<dbReference type="EMBL" id="BTGU01001653">
    <property type="protein sequence ID" value="GMN27148.1"/>
    <property type="molecule type" value="Genomic_DNA"/>
</dbReference>
<name>A0AA87ZIL1_FICCA</name>
<reference evidence="2" key="1">
    <citation type="submission" date="2023-07" db="EMBL/GenBank/DDBJ databases">
        <title>draft genome sequence of fig (Ficus carica).</title>
        <authorList>
            <person name="Takahashi T."/>
            <person name="Nishimura K."/>
        </authorList>
    </citation>
    <scope>NUCLEOTIDE SEQUENCE</scope>
</reference>
<protein>
    <submittedName>
        <fullName evidence="2">Uncharacterized protein</fullName>
    </submittedName>
</protein>
<evidence type="ECO:0000313" key="2">
    <source>
        <dbReference type="EMBL" id="GMN27148.1"/>
    </source>
</evidence>
<accession>A0AA87ZIL1</accession>
<evidence type="ECO:0000256" key="1">
    <source>
        <dbReference type="SAM" id="MobiDB-lite"/>
    </source>
</evidence>